<keyword evidence="6" id="KW-1185">Reference proteome</keyword>
<sequence length="505" mass="55231">MIPPTPYLPMSQLARKSHLPHRNLWLGLLGALLLSSPAHAHPHSLSDRPERPEQDYSTVEPDDRAIAATGAATLLEDIEIKDEGFILHTRGQQAQFDLKPSSDRSWVSIDLPGVSLSPELARRTLNVERWGVERLQVIQLSSTPPMTRVTLSLDESAPNWQARSNGSGQVLVWPEGSAPPNLARGQSGLIRIEGVELSEDGSRVTIKADGPIAYTSNWDRHTSAYMLTIYSAELAWQGSLTRPNSDSPVLWVRGSQEDPETVAIRILPAAGAQIGNITQNGDREISLQLSRGPTPSNLPNANNRPPIPTAPPAEKPSSVPQVPQTRLAIVIDPGHGGRDPGAVGIGGLQEKDVVLDISEKVAQILEQNGVTVVMTRQDDRTLDLAPRTQLANRVNADLFVSIHANAVAGKRPEVNGLETFYYSSGRELAGYIQNSMIQSFNTMPNRGVKQARFYVLRHTRMPAVLVETGFVTGRDDSRILADPAQRSRMAEAIARGILNYVRDRR</sequence>
<dbReference type="InterPro" id="IPR050695">
    <property type="entry name" value="N-acetylmuramoyl_amidase_3"/>
</dbReference>
<dbReference type="SMART" id="SM00646">
    <property type="entry name" value="Ami_3"/>
    <property type="match status" value="1"/>
</dbReference>
<feature type="chain" id="PRO_5026348713" evidence="3">
    <location>
        <begin position="41"/>
        <end position="505"/>
    </location>
</feature>
<dbReference type="GO" id="GO:0030288">
    <property type="term" value="C:outer membrane-bounded periplasmic space"/>
    <property type="evidence" value="ECO:0007669"/>
    <property type="project" value="TreeGrafter"/>
</dbReference>
<feature type="domain" description="MurNAc-LAA" evidence="4">
    <location>
        <begin position="388"/>
        <end position="498"/>
    </location>
</feature>
<evidence type="ECO:0000256" key="3">
    <source>
        <dbReference type="SAM" id="SignalP"/>
    </source>
</evidence>
<feature type="compositionally biased region" description="Polar residues" evidence="2">
    <location>
        <begin position="287"/>
        <end position="298"/>
    </location>
</feature>
<dbReference type="GO" id="GO:0008745">
    <property type="term" value="F:N-acetylmuramoyl-L-alanine amidase activity"/>
    <property type="evidence" value="ECO:0007669"/>
    <property type="project" value="InterPro"/>
</dbReference>
<reference evidence="5 6" key="1">
    <citation type="submission" date="2020-04" db="EMBL/GenBank/DDBJ databases">
        <authorList>
            <person name="Basu S."/>
            <person name="Maruthanayagam V."/>
            <person name="Chakraborty S."/>
            <person name="Pramanik A."/>
            <person name="Mukherjee J."/>
            <person name="Brink B."/>
        </authorList>
    </citation>
    <scope>NUCLEOTIDE SEQUENCE [LARGE SCALE GENOMIC DNA]</scope>
    <source>
        <strain evidence="5 6">AP17</strain>
    </source>
</reference>
<protein>
    <submittedName>
        <fullName evidence="5">N-acetylmuramoyl-L-alanine amidase</fullName>
    </submittedName>
</protein>
<dbReference type="GO" id="GO:0009253">
    <property type="term" value="P:peptidoglycan catabolic process"/>
    <property type="evidence" value="ECO:0007669"/>
    <property type="project" value="InterPro"/>
</dbReference>
<feature type="signal peptide" evidence="3">
    <location>
        <begin position="1"/>
        <end position="40"/>
    </location>
</feature>
<dbReference type="Proteomes" id="UP000500857">
    <property type="component" value="Chromosome"/>
</dbReference>
<dbReference type="Pfam" id="PF01520">
    <property type="entry name" value="Amidase_3"/>
    <property type="match status" value="1"/>
</dbReference>
<evidence type="ECO:0000313" key="6">
    <source>
        <dbReference type="Proteomes" id="UP000500857"/>
    </source>
</evidence>
<dbReference type="Gene3D" id="3.40.630.40">
    <property type="entry name" value="Zn-dependent exopeptidases"/>
    <property type="match status" value="1"/>
</dbReference>
<evidence type="ECO:0000259" key="4">
    <source>
        <dbReference type="SMART" id="SM00646"/>
    </source>
</evidence>
<keyword evidence="1" id="KW-0378">Hydrolase</keyword>
<name>A0A6H1U3A7_9CYAN</name>
<organism evidence="5 6">
    <name type="scientific">Oxynema aestuarii AP17</name>
    <dbReference type="NCBI Taxonomy" id="2064643"/>
    <lineage>
        <taxon>Bacteria</taxon>
        <taxon>Bacillati</taxon>
        <taxon>Cyanobacteriota</taxon>
        <taxon>Cyanophyceae</taxon>
        <taxon>Oscillatoriophycideae</taxon>
        <taxon>Oscillatoriales</taxon>
        <taxon>Oscillatoriaceae</taxon>
        <taxon>Oxynema</taxon>
        <taxon>Oxynema aestuarii</taxon>
    </lineage>
</organism>
<proteinExistence type="predicted"/>
<dbReference type="PANTHER" id="PTHR30404:SF0">
    <property type="entry name" value="N-ACETYLMURAMOYL-L-ALANINE AMIDASE AMIC"/>
    <property type="match status" value="1"/>
</dbReference>
<gene>
    <name evidence="5" type="ORF">HCG48_24155</name>
</gene>
<dbReference type="PANTHER" id="PTHR30404">
    <property type="entry name" value="N-ACETYLMURAMOYL-L-ALANINE AMIDASE"/>
    <property type="match status" value="1"/>
</dbReference>
<feature type="region of interest" description="Disordered" evidence="2">
    <location>
        <begin position="39"/>
        <end position="59"/>
    </location>
</feature>
<dbReference type="EMBL" id="CP051167">
    <property type="protein sequence ID" value="QIZ73311.1"/>
    <property type="molecule type" value="Genomic_DNA"/>
</dbReference>
<dbReference type="SUPFAM" id="SSF53187">
    <property type="entry name" value="Zn-dependent exopeptidases"/>
    <property type="match status" value="1"/>
</dbReference>
<dbReference type="InterPro" id="IPR002508">
    <property type="entry name" value="MurNAc-LAA_cat"/>
</dbReference>
<evidence type="ECO:0000313" key="5">
    <source>
        <dbReference type="EMBL" id="QIZ73311.1"/>
    </source>
</evidence>
<dbReference type="AlphaFoldDB" id="A0A6H1U3A7"/>
<evidence type="ECO:0000256" key="2">
    <source>
        <dbReference type="SAM" id="MobiDB-lite"/>
    </source>
</evidence>
<accession>A0A6H1U3A7</accession>
<keyword evidence="3" id="KW-0732">Signal</keyword>
<feature type="compositionally biased region" description="Pro residues" evidence="2">
    <location>
        <begin position="305"/>
        <end position="314"/>
    </location>
</feature>
<evidence type="ECO:0000256" key="1">
    <source>
        <dbReference type="ARBA" id="ARBA00022801"/>
    </source>
</evidence>
<dbReference type="CDD" id="cd02696">
    <property type="entry name" value="MurNAc-LAA"/>
    <property type="match status" value="1"/>
</dbReference>
<feature type="region of interest" description="Disordered" evidence="2">
    <location>
        <begin position="287"/>
        <end position="321"/>
    </location>
</feature>
<dbReference type="KEGG" id="oxy:HCG48_24155"/>
<feature type="compositionally biased region" description="Basic and acidic residues" evidence="2">
    <location>
        <begin position="44"/>
        <end position="54"/>
    </location>
</feature>
<dbReference type="RefSeq" id="WP_168571457.1">
    <property type="nucleotide sequence ID" value="NZ_CP051167.1"/>
</dbReference>